<name>V4SV06_CITCL</name>
<dbReference type="Proteomes" id="UP000030687">
    <property type="component" value="Unassembled WGS sequence"/>
</dbReference>
<keyword evidence="1" id="KW-0175">Coiled coil</keyword>
<dbReference type="InParanoid" id="V4SV06"/>
<feature type="coiled-coil region" evidence="1">
    <location>
        <begin position="83"/>
        <end position="113"/>
    </location>
</feature>
<sequence length="173" mass="19917">MTTIAKDEKLRPRSGRTPLKPINSPVTPSTATKLKPKPKPKPEQECIDKNQNQNHIPAAADLIKEETENKPVTNIESLDTSLAEELSAIRKKLERLRLEKERTEKMLDEREVILDMQMKGLQNRGEIQKMLEIEVDRLYRLNQLKSYCIRVSSIRSLREKEQEKKTTGAANSQ</sequence>
<dbReference type="PANTHER" id="PTHR36790:SF1">
    <property type="entry name" value="MYELIN TRANSCRIPTION FACTOR"/>
    <property type="match status" value="1"/>
</dbReference>
<proteinExistence type="predicted"/>
<accession>V4SV06</accession>
<dbReference type="OMA" id="RPCFEIS"/>
<dbReference type="EMBL" id="KI536861">
    <property type="protein sequence ID" value="ESR42840.1"/>
    <property type="molecule type" value="Genomic_DNA"/>
</dbReference>
<evidence type="ECO:0000313" key="4">
    <source>
        <dbReference type="Proteomes" id="UP000030687"/>
    </source>
</evidence>
<dbReference type="KEGG" id="cic:CICLE_v10013711mg"/>
<dbReference type="FunCoup" id="V4SV06">
    <property type="interactions" value="181"/>
</dbReference>
<dbReference type="PANTHER" id="PTHR36790">
    <property type="entry name" value="MYELIN TRANSCRIPTION FACTOR"/>
    <property type="match status" value="1"/>
</dbReference>
<evidence type="ECO:0000256" key="1">
    <source>
        <dbReference type="SAM" id="Coils"/>
    </source>
</evidence>
<protein>
    <recommendedName>
        <fullName evidence="5">High mobility group B protein 6</fullName>
    </recommendedName>
</protein>
<evidence type="ECO:0000256" key="2">
    <source>
        <dbReference type="SAM" id="MobiDB-lite"/>
    </source>
</evidence>
<feature type="non-terminal residue" evidence="3">
    <location>
        <position position="173"/>
    </location>
</feature>
<evidence type="ECO:0000313" key="3">
    <source>
        <dbReference type="EMBL" id="ESR42840.1"/>
    </source>
</evidence>
<feature type="compositionally biased region" description="Basic and acidic residues" evidence="2">
    <location>
        <begin position="1"/>
        <end position="11"/>
    </location>
</feature>
<dbReference type="OrthoDB" id="982181at2759"/>
<feature type="region of interest" description="Disordered" evidence="2">
    <location>
        <begin position="1"/>
        <end position="55"/>
    </location>
</feature>
<reference evidence="3 4" key="1">
    <citation type="submission" date="2013-10" db="EMBL/GenBank/DDBJ databases">
        <authorList>
            <consortium name="International Citrus Genome Consortium"/>
            <person name="Jenkins J."/>
            <person name="Schmutz J."/>
            <person name="Prochnik S."/>
            <person name="Rokhsar D."/>
            <person name="Gmitter F."/>
            <person name="Ollitrault P."/>
            <person name="Machado M."/>
            <person name="Talon M."/>
            <person name="Wincker P."/>
            <person name="Jaillon O."/>
            <person name="Morgante M."/>
        </authorList>
    </citation>
    <scope>NUCLEOTIDE SEQUENCE</scope>
    <source>
        <strain evidence="4">cv. Clemenules</strain>
    </source>
</reference>
<gene>
    <name evidence="3" type="ORF">CICLE_v10013711mg</name>
</gene>
<organism evidence="3 4">
    <name type="scientific">Citrus clementina</name>
    <name type="common">Clementine</name>
    <name type="synonym">Citrus deliciosa x Citrus sinensis</name>
    <dbReference type="NCBI Taxonomy" id="85681"/>
    <lineage>
        <taxon>Eukaryota</taxon>
        <taxon>Viridiplantae</taxon>
        <taxon>Streptophyta</taxon>
        <taxon>Embryophyta</taxon>
        <taxon>Tracheophyta</taxon>
        <taxon>Spermatophyta</taxon>
        <taxon>Magnoliopsida</taxon>
        <taxon>eudicotyledons</taxon>
        <taxon>Gunneridae</taxon>
        <taxon>Pentapetalae</taxon>
        <taxon>rosids</taxon>
        <taxon>malvids</taxon>
        <taxon>Sapindales</taxon>
        <taxon>Rutaceae</taxon>
        <taxon>Aurantioideae</taxon>
        <taxon>Citrus</taxon>
    </lineage>
</organism>
<keyword evidence="4" id="KW-1185">Reference proteome</keyword>
<dbReference type="Gramene" id="ESR42840">
    <property type="protein sequence ID" value="ESR42840"/>
    <property type="gene ID" value="CICLE_v10013711mg"/>
</dbReference>
<dbReference type="eggNOG" id="ENOG502S390">
    <property type="taxonomic scope" value="Eukaryota"/>
</dbReference>
<dbReference type="AlphaFoldDB" id="V4SV06"/>
<evidence type="ECO:0008006" key="5">
    <source>
        <dbReference type="Google" id="ProtNLM"/>
    </source>
</evidence>